<evidence type="ECO:0000256" key="11">
    <source>
        <dbReference type="ARBA" id="ARBA00022801"/>
    </source>
</evidence>
<sequence length="272" mass="29567">MAARKGPKSYVVWVGRQTGIFSTWDECSRQVKGYPKARYKSFPSREEAEAAFAKGPGSAAPAKRPKASGETGARAKTQGTANGATRPRQGAPARDEPGQRFDTEIYCDGACEPNPGDAGSGMAVYRQGALAELWYGLHNPQGTNNTAELNAFHQALRVAEQEIARGASVRIHCDSTYTINAITKWAGGWKKRGWKKADGQAIKNPEIIQPTHALFERLKAKVAIAHVKGHAGVEGNELADRMAMYGADQQEREFTRYQGSHAVAEVLKLKRG</sequence>
<dbReference type="InterPro" id="IPR022892">
    <property type="entry name" value="RNaseHI"/>
</dbReference>
<organism evidence="15 16">
    <name type="scientific">Halomonas saccharevitans</name>
    <dbReference type="NCBI Taxonomy" id="416872"/>
    <lineage>
        <taxon>Bacteria</taxon>
        <taxon>Pseudomonadati</taxon>
        <taxon>Pseudomonadota</taxon>
        <taxon>Gammaproteobacteria</taxon>
        <taxon>Oceanospirillales</taxon>
        <taxon>Halomonadaceae</taxon>
        <taxon>Halomonas</taxon>
    </lineage>
</organism>
<evidence type="ECO:0000256" key="1">
    <source>
        <dbReference type="ARBA" id="ARBA00000077"/>
    </source>
</evidence>
<evidence type="ECO:0000256" key="3">
    <source>
        <dbReference type="ARBA" id="ARBA00004065"/>
    </source>
</evidence>
<evidence type="ECO:0000313" key="16">
    <source>
        <dbReference type="Proteomes" id="UP000199594"/>
    </source>
</evidence>
<dbReference type="InterPro" id="IPR036397">
    <property type="entry name" value="RNaseH_sf"/>
</dbReference>
<dbReference type="GO" id="GO:0000287">
    <property type="term" value="F:magnesium ion binding"/>
    <property type="evidence" value="ECO:0007669"/>
    <property type="project" value="InterPro"/>
</dbReference>
<name>A0A1I7BVY9_9GAMM</name>
<evidence type="ECO:0000256" key="5">
    <source>
        <dbReference type="ARBA" id="ARBA00011245"/>
    </source>
</evidence>
<keyword evidence="11" id="KW-0378">Hydrolase</keyword>
<accession>A0A1I7BVY9</accession>
<dbReference type="Gene3D" id="3.40.970.10">
    <property type="entry name" value="Ribonuclease H1, N-terminal domain"/>
    <property type="match status" value="1"/>
</dbReference>
<evidence type="ECO:0000256" key="8">
    <source>
        <dbReference type="ARBA" id="ARBA00022722"/>
    </source>
</evidence>
<dbReference type="Pfam" id="PF01693">
    <property type="entry name" value="Cauli_VI"/>
    <property type="match status" value="1"/>
</dbReference>
<feature type="region of interest" description="Disordered" evidence="13">
    <location>
        <begin position="41"/>
        <end position="99"/>
    </location>
</feature>
<dbReference type="AlphaFoldDB" id="A0A1I7BVY9"/>
<dbReference type="InterPro" id="IPR002156">
    <property type="entry name" value="RNaseH_domain"/>
</dbReference>
<dbReference type="Gene3D" id="3.30.420.10">
    <property type="entry name" value="Ribonuclease H-like superfamily/Ribonuclease H"/>
    <property type="match status" value="1"/>
</dbReference>
<gene>
    <name evidence="15" type="ORF">SAMN04487956_13112</name>
</gene>
<dbReference type="OrthoDB" id="7845843at2"/>
<dbReference type="GO" id="GO:0004523">
    <property type="term" value="F:RNA-DNA hybrid ribonuclease activity"/>
    <property type="evidence" value="ECO:0007669"/>
    <property type="project" value="UniProtKB-EC"/>
</dbReference>
<evidence type="ECO:0000259" key="14">
    <source>
        <dbReference type="PROSITE" id="PS50879"/>
    </source>
</evidence>
<keyword evidence="8" id="KW-0540">Nuclease</keyword>
<dbReference type="SUPFAM" id="SSF55658">
    <property type="entry name" value="L9 N-domain-like"/>
    <property type="match status" value="1"/>
</dbReference>
<dbReference type="InterPro" id="IPR017067">
    <property type="entry name" value="RNase_H1_euk"/>
</dbReference>
<proteinExistence type="inferred from homology"/>
<dbReference type="Pfam" id="PF00075">
    <property type="entry name" value="RNase_H"/>
    <property type="match status" value="1"/>
</dbReference>
<dbReference type="PIRSF" id="PIRSF036852">
    <property type="entry name" value="Ribonuclease_H1_euk"/>
    <property type="match status" value="1"/>
</dbReference>
<dbReference type="CDD" id="cd09278">
    <property type="entry name" value="RNase_HI_prokaryote_like"/>
    <property type="match status" value="1"/>
</dbReference>
<reference evidence="15 16" key="1">
    <citation type="submission" date="2016-10" db="EMBL/GenBank/DDBJ databases">
        <authorList>
            <person name="de Groot N.N."/>
        </authorList>
    </citation>
    <scope>NUCLEOTIDE SEQUENCE [LARGE SCALE GENOMIC DNA]</scope>
    <source>
        <strain evidence="15 16">CGMCC 1.6493</strain>
    </source>
</reference>
<evidence type="ECO:0000256" key="4">
    <source>
        <dbReference type="ARBA" id="ARBA00005300"/>
    </source>
</evidence>
<evidence type="ECO:0000256" key="10">
    <source>
        <dbReference type="ARBA" id="ARBA00022759"/>
    </source>
</evidence>
<dbReference type="SUPFAM" id="SSF53098">
    <property type="entry name" value="Ribonuclease H-like"/>
    <property type="match status" value="1"/>
</dbReference>
<evidence type="ECO:0000256" key="2">
    <source>
        <dbReference type="ARBA" id="ARBA00001946"/>
    </source>
</evidence>
<dbReference type="RefSeq" id="WP_089851000.1">
    <property type="nucleotide sequence ID" value="NZ_FPAQ01000031.1"/>
</dbReference>
<dbReference type="PROSITE" id="PS50879">
    <property type="entry name" value="RNASE_H_1"/>
    <property type="match status" value="1"/>
</dbReference>
<dbReference type="InterPro" id="IPR009027">
    <property type="entry name" value="Ribosomal_bL9/RNase_H1_N"/>
</dbReference>
<dbReference type="GO" id="GO:0003676">
    <property type="term" value="F:nucleic acid binding"/>
    <property type="evidence" value="ECO:0007669"/>
    <property type="project" value="InterPro"/>
</dbReference>
<dbReference type="EMBL" id="FPAQ01000031">
    <property type="protein sequence ID" value="SFT91344.1"/>
    <property type="molecule type" value="Genomic_DNA"/>
</dbReference>
<evidence type="ECO:0000313" key="15">
    <source>
        <dbReference type="EMBL" id="SFT91344.1"/>
    </source>
</evidence>
<evidence type="ECO:0000256" key="9">
    <source>
        <dbReference type="ARBA" id="ARBA00022723"/>
    </source>
</evidence>
<comment type="catalytic activity">
    <reaction evidence="1">
        <text>Endonucleolytic cleavage to 5'-phosphomonoester.</text>
        <dbReference type="EC" id="3.1.26.4"/>
    </reaction>
</comment>
<evidence type="ECO:0000256" key="12">
    <source>
        <dbReference type="ARBA" id="ARBA00022842"/>
    </source>
</evidence>
<evidence type="ECO:0000256" key="7">
    <source>
        <dbReference type="ARBA" id="ARBA00017721"/>
    </source>
</evidence>
<dbReference type="InterPro" id="IPR037056">
    <property type="entry name" value="RNase_H1_N_sf"/>
</dbReference>
<comment type="subunit">
    <text evidence="5">Monomer.</text>
</comment>
<dbReference type="InterPro" id="IPR011320">
    <property type="entry name" value="RNase_H1_N"/>
</dbReference>
<dbReference type="FunFam" id="3.40.970.10:FF:000002">
    <property type="entry name" value="Ribonuclease H"/>
    <property type="match status" value="1"/>
</dbReference>
<evidence type="ECO:0000256" key="13">
    <source>
        <dbReference type="SAM" id="MobiDB-lite"/>
    </source>
</evidence>
<dbReference type="InterPro" id="IPR012337">
    <property type="entry name" value="RNaseH-like_sf"/>
</dbReference>
<dbReference type="GO" id="GO:0043137">
    <property type="term" value="P:DNA replication, removal of RNA primer"/>
    <property type="evidence" value="ECO:0007669"/>
    <property type="project" value="TreeGrafter"/>
</dbReference>
<feature type="domain" description="RNase H type-1" evidence="14">
    <location>
        <begin position="99"/>
        <end position="248"/>
    </location>
</feature>
<keyword evidence="12" id="KW-0460">Magnesium</keyword>
<protein>
    <recommendedName>
        <fullName evidence="7">Ribonuclease H</fullName>
        <ecNumber evidence="6">3.1.26.4</ecNumber>
    </recommendedName>
</protein>
<keyword evidence="10" id="KW-0255">Endonuclease</keyword>
<dbReference type="InterPro" id="IPR050092">
    <property type="entry name" value="RNase_H"/>
</dbReference>
<dbReference type="PANTHER" id="PTHR10642:SF26">
    <property type="entry name" value="RIBONUCLEASE H1"/>
    <property type="match status" value="1"/>
</dbReference>
<keyword evidence="9" id="KW-0479">Metal-binding</keyword>
<comment type="function">
    <text evidence="3">Endonuclease that specifically degrades the RNA of RNA-DNA hybrids.</text>
</comment>
<evidence type="ECO:0000256" key="6">
    <source>
        <dbReference type="ARBA" id="ARBA00012180"/>
    </source>
</evidence>
<dbReference type="PANTHER" id="PTHR10642">
    <property type="entry name" value="RIBONUCLEASE H1"/>
    <property type="match status" value="1"/>
</dbReference>
<comment type="cofactor">
    <cofactor evidence="2">
        <name>Mg(2+)</name>
        <dbReference type="ChEBI" id="CHEBI:18420"/>
    </cofactor>
</comment>
<dbReference type="EC" id="3.1.26.4" evidence="6"/>
<dbReference type="Proteomes" id="UP000199594">
    <property type="component" value="Unassembled WGS sequence"/>
</dbReference>
<comment type="similarity">
    <text evidence="4">Belongs to the RNase H family.</text>
</comment>